<keyword evidence="4" id="KW-0804">Transcription</keyword>
<dbReference type="InterPro" id="IPR033897">
    <property type="entry name" value="SRF-like_MADS-box"/>
</dbReference>
<dbReference type="InterPro" id="IPR036879">
    <property type="entry name" value="TF_MADSbox_sf"/>
</dbReference>
<dbReference type="PROSITE" id="PS50066">
    <property type="entry name" value="MADS_BOX_2"/>
    <property type="match status" value="1"/>
</dbReference>
<dbReference type="GO" id="GO:0045944">
    <property type="term" value="P:positive regulation of transcription by RNA polymerase II"/>
    <property type="evidence" value="ECO:0007669"/>
    <property type="project" value="InterPro"/>
</dbReference>
<dbReference type="GO" id="GO:0000987">
    <property type="term" value="F:cis-regulatory region sequence-specific DNA binding"/>
    <property type="evidence" value="ECO:0007669"/>
    <property type="project" value="InterPro"/>
</dbReference>
<keyword evidence="5" id="KW-0539">Nucleus</keyword>
<protein>
    <submittedName>
        <fullName evidence="6">Agamous-like MADS-box protein AGL80</fullName>
    </submittedName>
</protein>
<evidence type="ECO:0000256" key="3">
    <source>
        <dbReference type="ARBA" id="ARBA00023125"/>
    </source>
</evidence>
<evidence type="ECO:0000313" key="6">
    <source>
        <dbReference type="EnsemblPlants" id="EMT17586"/>
    </source>
</evidence>
<dbReference type="InterPro" id="IPR050142">
    <property type="entry name" value="MADS-box/MEF2_TF"/>
</dbReference>
<dbReference type="GO" id="GO:0005634">
    <property type="term" value="C:nucleus"/>
    <property type="evidence" value="ECO:0007669"/>
    <property type="project" value="UniProtKB-SubCell"/>
</dbReference>
<dbReference type="AlphaFoldDB" id="N1R0C7"/>
<keyword evidence="3" id="KW-0238">DNA-binding</keyword>
<dbReference type="PRINTS" id="PR00404">
    <property type="entry name" value="MADSDOMAIN"/>
</dbReference>
<dbReference type="Gene3D" id="3.40.1810.10">
    <property type="entry name" value="Transcription factor, MADS-box"/>
    <property type="match status" value="1"/>
</dbReference>
<dbReference type="CDD" id="cd00266">
    <property type="entry name" value="MADS_SRF_like"/>
    <property type="match status" value="1"/>
</dbReference>
<evidence type="ECO:0000256" key="1">
    <source>
        <dbReference type="ARBA" id="ARBA00004123"/>
    </source>
</evidence>
<sequence length="258" mass="28268">MAPKKVNMEYIANGSARKATFKKRGIGMKKKARELSTLCGVDVCYVMYYPEGESSQVPEVYPSVPEAMRVIDRFRSTPELDRCKKKIGGEDYIRERISKLQEQLSKARRDTHLLETKVLLHDVLAGHRQSLAGLNIEQLASLGWMADNYIKKVGDCIASNKSRKHAGPLPCDATAANVNAEGPPLQGWATEVVKAGPDVDGAAYGGNADGDVTQISNLAVGFAWADPGHFLDIEANGRYSFDHYPEQQAYPAAASREP</sequence>
<dbReference type="SMART" id="SM00432">
    <property type="entry name" value="MADS"/>
    <property type="match status" value="1"/>
</dbReference>
<name>N1R0C7_AEGTA</name>
<evidence type="ECO:0000256" key="2">
    <source>
        <dbReference type="ARBA" id="ARBA00023015"/>
    </source>
</evidence>
<organism evidence="6">
    <name type="scientific">Aegilops tauschii</name>
    <name type="common">Tausch's goatgrass</name>
    <name type="synonym">Aegilops squarrosa</name>
    <dbReference type="NCBI Taxonomy" id="37682"/>
    <lineage>
        <taxon>Eukaryota</taxon>
        <taxon>Viridiplantae</taxon>
        <taxon>Streptophyta</taxon>
        <taxon>Embryophyta</taxon>
        <taxon>Tracheophyta</taxon>
        <taxon>Spermatophyta</taxon>
        <taxon>Magnoliopsida</taxon>
        <taxon>Liliopsida</taxon>
        <taxon>Poales</taxon>
        <taxon>Poaceae</taxon>
        <taxon>BOP clade</taxon>
        <taxon>Pooideae</taxon>
        <taxon>Triticodae</taxon>
        <taxon>Triticeae</taxon>
        <taxon>Triticinae</taxon>
        <taxon>Aegilops</taxon>
    </lineage>
</organism>
<comment type="subcellular location">
    <subcellularLocation>
        <location evidence="1">Nucleus</location>
    </subcellularLocation>
</comment>
<dbReference type="GO" id="GO:0000981">
    <property type="term" value="F:DNA-binding transcription factor activity, RNA polymerase II-specific"/>
    <property type="evidence" value="ECO:0007669"/>
    <property type="project" value="InterPro"/>
</dbReference>
<proteinExistence type="predicted"/>
<dbReference type="SUPFAM" id="SSF55455">
    <property type="entry name" value="SRF-like"/>
    <property type="match status" value="1"/>
</dbReference>
<reference evidence="6" key="1">
    <citation type="submission" date="2015-06" db="UniProtKB">
        <authorList>
            <consortium name="EnsemblPlants"/>
        </authorList>
    </citation>
    <scope>IDENTIFICATION</scope>
</reference>
<dbReference type="GO" id="GO:0046983">
    <property type="term" value="F:protein dimerization activity"/>
    <property type="evidence" value="ECO:0007669"/>
    <property type="project" value="InterPro"/>
</dbReference>
<keyword evidence="2" id="KW-0805">Transcription regulation</keyword>
<evidence type="ECO:0000256" key="4">
    <source>
        <dbReference type="ARBA" id="ARBA00023163"/>
    </source>
</evidence>
<dbReference type="InterPro" id="IPR002100">
    <property type="entry name" value="TF_MADSbox"/>
</dbReference>
<dbReference type="PANTHER" id="PTHR48019">
    <property type="entry name" value="SERUM RESPONSE FACTOR HOMOLOG"/>
    <property type="match status" value="1"/>
</dbReference>
<evidence type="ECO:0000256" key="5">
    <source>
        <dbReference type="ARBA" id="ARBA00023242"/>
    </source>
</evidence>
<accession>N1R0C7</accession>
<dbReference type="EnsemblPlants" id="EMT17586">
    <property type="protein sequence ID" value="EMT17586"/>
    <property type="gene ID" value="F775_22625"/>
</dbReference>
<dbReference type="Pfam" id="PF00319">
    <property type="entry name" value="SRF-TF"/>
    <property type="match status" value="1"/>
</dbReference>